<proteinExistence type="predicted"/>
<dbReference type="AlphaFoldDB" id="A0ABD0N464"/>
<evidence type="ECO:0000313" key="3">
    <source>
        <dbReference type="Proteomes" id="UP001529510"/>
    </source>
</evidence>
<evidence type="ECO:0000256" key="1">
    <source>
        <dbReference type="SAM" id="MobiDB-lite"/>
    </source>
</evidence>
<feature type="compositionally biased region" description="Basic and acidic residues" evidence="1">
    <location>
        <begin position="46"/>
        <end position="55"/>
    </location>
</feature>
<evidence type="ECO:0000313" key="2">
    <source>
        <dbReference type="EMBL" id="KAL0155937.1"/>
    </source>
</evidence>
<organism evidence="2 3">
    <name type="scientific">Cirrhinus mrigala</name>
    <name type="common">Mrigala</name>
    <dbReference type="NCBI Taxonomy" id="683832"/>
    <lineage>
        <taxon>Eukaryota</taxon>
        <taxon>Metazoa</taxon>
        <taxon>Chordata</taxon>
        <taxon>Craniata</taxon>
        <taxon>Vertebrata</taxon>
        <taxon>Euteleostomi</taxon>
        <taxon>Actinopterygii</taxon>
        <taxon>Neopterygii</taxon>
        <taxon>Teleostei</taxon>
        <taxon>Ostariophysi</taxon>
        <taxon>Cypriniformes</taxon>
        <taxon>Cyprinidae</taxon>
        <taxon>Labeoninae</taxon>
        <taxon>Labeonini</taxon>
        <taxon>Cirrhinus</taxon>
    </lineage>
</organism>
<reference evidence="2 3" key="1">
    <citation type="submission" date="2024-05" db="EMBL/GenBank/DDBJ databases">
        <title>Genome sequencing and assembly of Indian major carp, Cirrhinus mrigala (Hamilton, 1822).</title>
        <authorList>
            <person name="Mohindra V."/>
            <person name="Chowdhury L.M."/>
            <person name="Lal K."/>
            <person name="Jena J.K."/>
        </authorList>
    </citation>
    <scope>NUCLEOTIDE SEQUENCE [LARGE SCALE GENOMIC DNA]</scope>
    <source>
        <strain evidence="2">CM1030</strain>
        <tissue evidence="2">Blood</tissue>
    </source>
</reference>
<sequence length="84" mass="9560">DSHRDAGHNCKDSTSRAESCHLHHACFHGNTTPHSRHGHCHQQPPETRRQFRLPEHTNQPSGGQQATQSGHRCRHTDCVQECYC</sequence>
<gene>
    <name evidence="2" type="ORF">M9458_050200</name>
</gene>
<feature type="compositionally biased region" description="Polar residues" evidence="1">
    <location>
        <begin position="56"/>
        <end position="70"/>
    </location>
</feature>
<keyword evidence="3" id="KW-1185">Reference proteome</keyword>
<accession>A0ABD0N464</accession>
<dbReference type="EMBL" id="JAMKFB020000025">
    <property type="protein sequence ID" value="KAL0155937.1"/>
    <property type="molecule type" value="Genomic_DNA"/>
</dbReference>
<feature type="region of interest" description="Disordered" evidence="1">
    <location>
        <begin position="32"/>
        <end position="76"/>
    </location>
</feature>
<protein>
    <submittedName>
        <fullName evidence="2">Uncharacterized protein</fullName>
    </submittedName>
</protein>
<feature type="non-terminal residue" evidence="2">
    <location>
        <position position="84"/>
    </location>
</feature>
<comment type="caution">
    <text evidence="2">The sequence shown here is derived from an EMBL/GenBank/DDBJ whole genome shotgun (WGS) entry which is preliminary data.</text>
</comment>
<name>A0ABD0N464_CIRMR</name>
<feature type="non-terminal residue" evidence="2">
    <location>
        <position position="1"/>
    </location>
</feature>
<dbReference type="Proteomes" id="UP001529510">
    <property type="component" value="Unassembled WGS sequence"/>
</dbReference>